<name>A0A923S5X4_9FIRM</name>
<dbReference type="PANTHER" id="PTHR30337">
    <property type="entry name" value="COMPONENT OF ATP-DEPENDENT DSDNA EXONUCLEASE"/>
    <property type="match status" value="1"/>
</dbReference>
<dbReference type="InterPro" id="IPR004843">
    <property type="entry name" value="Calcineurin-like_PHP"/>
</dbReference>
<proteinExistence type="predicted"/>
<dbReference type="SUPFAM" id="SSF56300">
    <property type="entry name" value="Metallo-dependent phosphatases"/>
    <property type="match status" value="1"/>
</dbReference>
<evidence type="ECO:0000259" key="2">
    <source>
        <dbReference type="Pfam" id="PF00149"/>
    </source>
</evidence>
<keyword evidence="1" id="KW-0378">Hydrolase</keyword>
<dbReference type="PANTHER" id="PTHR30337:SF7">
    <property type="entry name" value="PHOSPHOESTERASE"/>
    <property type="match status" value="1"/>
</dbReference>
<dbReference type="Proteomes" id="UP000620327">
    <property type="component" value="Unassembled WGS sequence"/>
</dbReference>
<organism evidence="3 4">
    <name type="scientific">Dysosmobacter segnis</name>
    <dbReference type="NCBI Taxonomy" id="2763042"/>
    <lineage>
        <taxon>Bacteria</taxon>
        <taxon>Bacillati</taxon>
        <taxon>Bacillota</taxon>
        <taxon>Clostridia</taxon>
        <taxon>Eubacteriales</taxon>
        <taxon>Oscillospiraceae</taxon>
        <taxon>Dysosmobacter</taxon>
    </lineage>
</organism>
<dbReference type="Pfam" id="PF00149">
    <property type="entry name" value="Metallophos"/>
    <property type="match status" value="1"/>
</dbReference>
<keyword evidence="3" id="KW-0540">Nuclease</keyword>
<evidence type="ECO:0000256" key="1">
    <source>
        <dbReference type="ARBA" id="ARBA00022801"/>
    </source>
</evidence>
<gene>
    <name evidence="3" type="ORF">H8Z83_01575</name>
</gene>
<dbReference type="InterPro" id="IPR029052">
    <property type="entry name" value="Metallo-depent_PP-like"/>
</dbReference>
<feature type="domain" description="Calcineurin-like phosphoesterase" evidence="2">
    <location>
        <begin position="2"/>
        <end position="191"/>
    </location>
</feature>
<evidence type="ECO:0000313" key="4">
    <source>
        <dbReference type="Proteomes" id="UP000620327"/>
    </source>
</evidence>
<dbReference type="AlphaFoldDB" id="A0A923S5X4"/>
<dbReference type="InterPro" id="IPR050535">
    <property type="entry name" value="DNA_Repair-Maintenance_Comp"/>
</dbReference>
<dbReference type="EMBL" id="JACOQI010000001">
    <property type="protein sequence ID" value="MBC5769040.1"/>
    <property type="molecule type" value="Genomic_DNA"/>
</dbReference>
<dbReference type="Gene3D" id="3.60.21.10">
    <property type="match status" value="1"/>
</dbReference>
<comment type="caution">
    <text evidence="3">The sequence shown here is derived from an EMBL/GenBank/DDBJ whole genome shotgun (WGS) entry which is preliminary data.</text>
</comment>
<dbReference type="InterPro" id="IPR041796">
    <property type="entry name" value="Mre11_N"/>
</dbReference>
<accession>A0A923S5X4</accession>
<dbReference type="GO" id="GO:0004527">
    <property type="term" value="F:exonuclease activity"/>
    <property type="evidence" value="ECO:0007669"/>
    <property type="project" value="UniProtKB-KW"/>
</dbReference>
<dbReference type="RefSeq" id="WP_187013429.1">
    <property type="nucleotide sequence ID" value="NZ_JACOQI010000001.1"/>
</dbReference>
<protein>
    <submittedName>
        <fullName evidence="3">DNA repair exonuclease</fullName>
    </submittedName>
</protein>
<reference evidence="3" key="1">
    <citation type="submission" date="2020-08" db="EMBL/GenBank/DDBJ databases">
        <title>Genome public.</title>
        <authorList>
            <person name="Liu C."/>
            <person name="Sun Q."/>
        </authorList>
    </citation>
    <scope>NUCLEOTIDE SEQUENCE</scope>
    <source>
        <strain evidence="3">BX15</strain>
    </source>
</reference>
<sequence>MLRFIHAADFHLDSAFAALTPRQAAARRRESRELPVRLANYVNQNNIDLVLLAGDLFDSAASYRDTAEELSAALGQMEAQVYIAPGNHDWYGPGSPYLTVKWPENVHIFTQPRLETMEWPEKNLALHGAAFTHGEQADGFLTGFTAPADGKLHIGLLHGEIDPSEARYDPIRKEEIAASGLAYLALGHIHKGAEPLTFGGTVCAWPGCPEGRGFDELGEKGFYSGTIDDSGKVSLTFVPFARRRYEILTVDVTEQDPRAAIEAALPADTAQDLYRILLTGETGEGSVHTDALKAALADRFYALELRDRTRLAEDLWAKAEEDSLRGLFLRDLKQQLAQAQTEEDRQRVTMAARFGLAALDHRDLG</sequence>
<keyword evidence="4" id="KW-1185">Reference proteome</keyword>
<evidence type="ECO:0000313" key="3">
    <source>
        <dbReference type="EMBL" id="MBC5769040.1"/>
    </source>
</evidence>
<keyword evidence="3" id="KW-0269">Exonuclease</keyword>
<dbReference type="CDD" id="cd00840">
    <property type="entry name" value="MPP_Mre11_N"/>
    <property type="match status" value="1"/>
</dbReference>